<dbReference type="AlphaFoldDB" id="A0A1G2ND32"/>
<dbReference type="EMBL" id="MHSA01000021">
    <property type="protein sequence ID" value="OHA33943.1"/>
    <property type="molecule type" value="Genomic_DNA"/>
</dbReference>
<evidence type="ECO:0000313" key="2">
    <source>
        <dbReference type="EMBL" id="OHA33943.1"/>
    </source>
</evidence>
<proteinExistence type="predicted"/>
<accession>A0A1G2ND32</accession>
<name>A0A1G2ND32_9BACT</name>
<organism evidence="2 3">
    <name type="scientific">Candidatus Taylorbacteria bacterium RIFCSPLOWO2_01_FULL_48_100</name>
    <dbReference type="NCBI Taxonomy" id="1802322"/>
    <lineage>
        <taxon>Bacteria</taxon>
        <taxon>Candidatus Tayloriibacteriota</taxon>
    </lineage>
</organism>
<comment type="caution">
    <text evidence="2">The sequence shown here is derived from an EMBL/GenBank/DDBJ whole genome shotgun (WGS) entry which is preliminary data.</text>
</comment>
<keyword evidence="1" id="KW-1133">Transmembrane helix</keyword>
<gene>
    <name evidence="2" type="ORF">A2938_02900</name>
</gene>
<reference evidence="2 3" key="1">
    <citation type="journal article" date="2016" name="Nat. Commun.">
        <title>Thousands of microbial genomes shed light on interconnected biogeochemical processes in an aquifer system.</title>
        <authorList>
            <person name="Anantharaman K."/>
            <person name="Brown C.T."/>
            <person name="Hug L.A."/>
            <person name="Sharon I."/>
            <person name="Castelle C.J."/>
            <person name="Probst A.J."/>
            <person name="Thomas B.C."/>
            <person name="Singh A."/>
            <person name="Wilkins M.J."/>
            <person name="Karaoz U."/>
            <person name="Brodie E.L."/>
            <person name="Williams K.H."/>
            <person name="Hubbard S.S."/>
            <person name="Banfield J.F."/>
        </authorList>
    </citation>
    <scope>NUCLEOTIDE SEQUENCE [LARGE SCALE GENOMIC DNA]</scope>
</reference>
<evidence type="ECO:0000256" key="1">
    <source>
        <dbReference type="SAM" id="Phobius"/>
    </source>
</evidence>
<keyword evidence="1" id="KW-0812">Transmembrane</keyword>
<protein>
    <submittedName>
        <fullName evidence="2">Uncharacterized protein</fullName>
    </submittedName>
</protein>
<sequence>MEPNQNQTTVQGGGAKKTISAIIVLAIIAVGGWYLYNSGAFKRGVENAPEITREQLVGEAPLSASLESAIEKHKGEILERIGTGVPLSEDEREALGKTMLMEAHLYNFTDAETNAIFEALKVQ</sequence>
<keyword evidence="1" id="KW-0472">Membrane</keyword>
<dbReference type="Proteomes" id="UP000177797">
    <property type="component" value="Unassembled WGS sequence"/>
</dbReference>
<evidence type="ECO:0000313" key="3">
    <source>
        <dbReference type="Proteomes" id="UP000177797"/>
    </source>
</evidence>
<feature type="transmembrane region" description="Helical" evidence="1">
    <location>
        <begin position="18"/>
        <end position="36"/>
    </location>
</feature>